<evidence type="ECO:0000313" key="1">
    <source>
        <dbReference type="EMBL" id="QKJ60307.1"/>
    </source>
</evidence>
<dbReference type="Pfam" id="PF15959">
    <property type="entry name" value="DUF4762"/>
    <property type="match status" value="1"/>
</dbReference>
<reference evidence="2" key="1">
    <citation type="submission" date="2020-03" db="EMBL/GenBank/DDBJ databases">
        <title>Genome sequences of seven Enterobacteriaceae strains isolated from Canadian wastewater treatment facilities.</title>
        <authorList>
            <person name="Huang H."/>
            <person name="Chmara J.T."/>
            <person name="Duceppe M.-O."/>
        </authorList>
    </citation>
    <scope>NUCLEOTIDE SEQUENCE [LARGE SCALE GENOMIC DNA]</scope>
    <source>
        <strain evidence="2">Biosolid 3</strain>
    </source>
</reference>
<dbReference type="InterPro" id="IPR031882">
    <property type="entry name" value="DUF4762"/>
</dbReference>
<evidence type="ECO:0000313" key="2">
    <source>
        <dbReference type="Proteomes" id="UP000503464"/>
    </source>
</evidence>
<dbReference type="EMBL" id="CP054160">
    <property type="protein sequence ID" value="QKJ60307.1"/>
    <property type="molecule type" value="Genomic_DNA"/>
</dbReference>
<dbReference type="AlphaFoldDB" id="A0AAE7JUU6"/>
<proteinExistence type="predicted"/>
<dbReference type="Proteomes" id="UP000503464">
    <property type="component" value="Chromosome"/>
</dbReference>
<sequence length="108" mass="12181">MLTVDLFYYYNLIALRRVYLIKLKLFSCKILQIHFGNYYKDIFMKKLNASEVSNVVGGYVLGCVITYERQTTGSGSSAVTVCRRVATCQGKFGEFLTREPADLARCGA</sequence>
<dbReference type="RefSeq" id="WP_173409740.1">
    <property type="nucleotide sequence ID" value="NZ_CP054160.3"/>
</dbReference>
<protein>
    <submittedName>
        <fullName evidence="1">DUF4762 domain-containing protein</fullName>
    </submittedName>
</protein>
<gene>
    <name evidence="1" type="ORF">G9399_20880</name>
</gene>
<organism evidence="1 2">
    <name type="scientific">Serratia fonticola</name>
    <dbReference type="NCBI Taxonomy" id="47917"/>
    <lineage>
        <taxon>Bacteria</taxon>
        <taxon>Pseudomonadati</taxon>
        <taxon>Pseudomonadota</taxon>
        <taxon>Gammaproteobacteria</taxon>
        <taxon>Enterobacterales</taxon>
        <taxon>Yersiniaceae</taxon>
        <taxon>Serratia</taxon>
    </lineage>
</organism>
<accession>A0AAE7JUU6</accession>
<name>A0AAE7JUU6_SERFO</name>